<dbReference type="Proteomes" id="UP001151760">
    <property type="component" value="Unassembled WGS sequence"/>
</dbReference>
<gene>
    <name evidence="1" type="ORF">Tco_0974100</name>
</gene>
<evidence type="ECO:0000313" key="2">
    <source>
        <dbReference type="Proteomes" id="UP001151760"/>
    </source>
</evidence>
<sequence length="132" mass="15373">MLLPLKSRRHQYVYTLEHEPSFHHKPKAKGIVFHDQEEQVSVSKPTLSVTQSSFKDKGKGIIQEPGRPLKTKEQVALDEQMARDIQAQLDAEIIKEERLERQKQEEANIALIESWENTQVMMEADRLLVERL</sequence>
<reference evidence="1" key="2">
    <citation type="submission" date="2022-01" db="EMBL/GenBank/DDBJ databases">
        <authorList>
            <person name="Yamashiro T."/>
            <person name="Shiraishi A."/>
            <person name="Satake H."/>
            <person name="Nakayama K."/>
        </authorList>
    </citation>
    <scope>NUCLEOTIDE SEQUENCE</scope>
</reference>
<proteinExistence type="predicted"/>
<keyword evidence="2" id="KW-1185">Reference proteome</keyword>
<comment type="caution">
    <text evidence="1">The sequence shown here is derived from an EMBL/GenBank/DDBJ whole genome shotgun (WGS) entry which is preliminary data.</text>
</comment>
<evidence type="ECO:0000313" key="1">
    <source>
        <dbReference type="EMBL" id="GJT47943.1"/>
    </source>
</evidence>
<name>A0ABQ5EAL4_9ASTR</name>
<dbReference type="EMBL" id="BQNB010016111">
    <property type="protein sequence ID" value="GJT47943.1"/>
    <property type="molecule type" value="Genomic_DNA"/>
</dbReference>
<accession>A0ABQ5EAL4</accession>
<protein>
    <submittedName>
        <fullName evidence="1">Uncharacterized protein</fullName>
    </submittedName>
</protein>
<organism evidence="1 2">
    <name type="scientific">Tanacetum coccineum</name>
    <dbReference type="NCBI Taxonomy" id="301880"/>
    <lineage>
        <taxon>Eukaryota</taxon>
        <taxon>Viridiplantae</taxon>
        <taxon>Streptophyta</taxon>
        <taxon>Embryophyta</taxon>
        <taxon>Tracheophyta</taxon>
        <taxon>Spermatophyta</taxon>
        <taxon>Magnoliopsida</taxon>
        <taxon>eudicotyledons</taxon>
        <taxon>Gunneridae</taxon>
        <taxon>Pentapetalae</taxon>
        <taxon>asterids</taxon>
        <taxon>campanulids</taxon>
        <taxon>Asterales</taxon>
        <taxon>Asteraceae</taxon>
        <taxon>Asteroideae</taxon>
        <taxon>Anthemideae</taxon>
        <taxon>Anthemidinae</taxon>
        <taxon>Tanacetum</taxon>
    </lineage>
</organism>
<reference evidence="1" key="1">
    <citation type="journal article" date="2022" name="Int. J. Mol. Sci.">
        <title>Draft Genome of Tanacetum Coccineum: Genomic Comparison of Closely Related Tanacetum-Family Plants.</title>
        <authorList>
            <person name="Yamashiro T."/>
            <person name="Shiraishi A."/>
            <person name="Nakayama K."/>
            <person name="Satake H."/>
        </authorList>
    </citation>
    <scope>NUCLEOTIDE SEQUENCE</scope>
</reference>